<evidence type="ECO:0000313" key="1">
    <source>
        <dbReference type="EMBL" id="MBW86981.1"/>
    </source>
</evidence>
<name>A0A2P2J0H6_RHIMU</name>
<organism evidence="1">
    <name type="scientific">Rhizophora mucronata</name>
    <name type="common">Asiatic mangrove</name>
    <dbReference type="NCBI Taxonomy" id="61149"/>
    <lineage>
        <taxon>Eukaryota</taxon>
        <taxon>Viridiplantae</taxon>
        <taxon>Streptophyta</taxon>
        <taxon>Embryophyta</taxon>
        <taxon>Tracheophyta</taxon>
        <taxon>Spermatophyta</taxon>
        <taxon>Magnoliopsida</taxon>
        <taxon>eudicotyledons</taxon>
        <taxon>Gunneridae</taxon>
        <taxon>Pentapetalae</taxon>
        <taxon>rosids</taxon>
        <taxon>fabids</taxon>
        <taxon>Malpighiales</taxon>
        <taxon>Rhizophoraceae</taxon>
        <taxon>Rhizophora</taxon>
    </lineage>
</organism>
<proteinExistence type="predicted"/>
<protein>
    <submittedName>
        <fullName evidence="1">F-box family protein</fullName>
    </submittedName>
</protein>
<sequence>MLKKLWMRTKGC</sequence>
<accession>A0A2P2J0H6</accession>
<dbReference type="EMBL" id="GGEC01006498">
    <property type="protein sequence ID" value="MBW86981.1"/>
    <property type="molecule type" value="Transcribed_RNA"/>
</dbReference>
<reference evidence="1" key="1">
    <citation type="submission" date="2018-02" db="EMBL/GenBank/DDBJ databases">
        <title>Rhizophora mucronata_Transcriptome.</title>
        <authorList>
            <person name="Meera S.P."/>
            <person name="Sreeshan A."/>
            <person name="Augustine A."/>
        </authorList>
    </citation>
    <scope>NUCLEOTIDE SEQUENCE</scope>
    <source>
        <tissue evidence="1">Leaf</tissue>
    </source>
</reference>